<reference evidence="2" key="2">
    <citation type="submission" date="2025-08" db="UniProtKB">
        <authorList>
            <consortium name="RefSeq"/>
        </authorList>
    </citation>
    <scope>IDENTIFICATION</scope>
</reference>
<evidence type="ECO:0000313" key="2">
    <source>
        <dbReference type="RefSeq" id="XP_040968454.1"/>
    </source>
</evidence>
<name>A0ABM3BN21_GOSHI</name>
<dbReference type="PANTHER" id="PTHR46033:SF8">
    <property type="entry name" value="PROTEIN MAINTENANCE OF MERISTEMS-LIKE"/>
    <property type="match status" value="1"/>
</dbReference>
<reference evidence="1" key="1">
    <citation type="journal article" date="2020" name="Nat. Genet.">
        <title>Genomic diversifications of five Gossypium allopolyploid species and their impact on cotton improvement.</title>
        <authorList>
            <person name="Chen Z.J."/>
            <person name="Sreedasyam A."/>
            <person name="Ando A."/>
            <person name="Song Q."/>
            <person name="De Santiago L.M."/>
            <person name="Hulse-Kemp A.M."/>
            <person name="Ding M."/>
            <person name="Ye W."/>
            <person name="Kirkbride R.C."/>
            <person name="Jenkins J."/>
            <person name="Plott C."/>
            <person name="Lovell J."/>
            <person name="Lin Y.M."/>
            <person name="Vaughn R."/>
            <person name="Liu B."/>
            <person name="Simpson S."/>
            <person name="Scheffler B.E."/>
            <person name="Wen L."/>
            <person name="Saski C.A."/>
            <person name="Grover C.E."/>
            <person name="Hu G."/>
            <person name="Conover J.L."/>
            <person name="Carlson J.W."/>
            <person name="Shu S."/>
            <person name="Boston L.B."/>
            <person name="Williams M."/>
            <person name="Peterson D.G."/>
            <person name="McGee K."/>
            <person name="Jones D.C."/>
            <person name="Wendel J.F."/>
            <person name="Stelly D.M."/>
            <person name="Grimwood J."/>
            <person name="Schmutz J."/>
        </authorList>
    </citation>
    <scope>NUCLEOTIDE SEQUENCE [LARGE SCALE GENOMIC DNA]</scope>
    <source>
        <strain evidence="1">cv. TM-1</strain>
    </source>
</reference>
<proteinExistence type="predicted"/>
<dbReference type="RefSeq" id="XP_040968454.1">
    <property type="nucleotide sequence ID" value="XM_041112520.1"/>
</dbReference>
<dbReference type="Proteomes" id="UP000818029">
    <property type="component" value="Chromosome A01"/>
</dbReference>
<organism evidence="1 2">
    <name type="scientific">Gossypium hirsutum</name>
    <name type="common">Upland cotton</name>
    <name type="synonym">Gossypium mexicanum</name>
    <dbReference type="NCBI Taxonomy" id="3635"/>
    <lineage>
        <taxon>Eukaryota</taxon>
        <taxon>Viridiplantae</taxon>
        <taxon>Streptophyta</taxon>
        <taxon>Embryophyta</taxon>
        <taxon>Tracheophyta</taxon>
        <taxon>Spermatophyta</taxon>
        <taxon>Magnoliopsida</taxon>
        <taxon>eudicotyledons</taxon>
        <taxon>Gunneridae</taxon>
        <taxon>Pentapetalae</taxon>
        <taxon>rosids</taxon>
        <taxon>malvids</taxon>
        <taxon>Malvales</taxon>
        <taxon>Malvaceae</taxon>
        <taxon>Malvoideae</taxon>
        <taxon>Gossypium</taxon>
    </lineage>
</organism>
<accession>A0ABM3BN21</accession>
<evidence type="ECO:0000313" key="1">
    <source>
        <dbReference type="Proteomes" id="UP000818029"/>
    </source>
</evidence>
<dbReference type="InterPro" id="IPR044824">
    <property type="entry name" value="MAIN-like"/>
</dbReference>
<keyword evidence="1" id="KW-1185">Reference proteome</keyword>
<dbReference type="PANTHER" id="PTHR46033">
    <property type="entry name" value="PROTEIN MAIN-LIKE 2"/>
    <property type="match status" value="1"/>
</dbReference>
<gene>
    <name evidence="2" type="primary">LOC121229141</name>
</gene>
<dbReference type="GeneID" id="121229141"/>
<sequence length="143" mass="16928">MPFLASVSHQPLSWPLVNRWTTLPGIGQSYTVSIYRQMIETHSKDKQVLFVKNVSLNNFHMVEWHATDRVFRQFSCMQPIPDPTQEFKEIHGIEKEDRDHINWVKEHAPYIILWNAWIETRSFRNRVPLFVNTEAVSNLVLEP</sequence>
<protein>
    <submittedName>
        <fullName evidence="2">Uncharacterized protein</fullName>
    </submittedName>
</protein>